<dbReference type="Pfam" id="PF18097">
    <property type="entry name" value="Vta1_C"/>
    <property type="match status" value="1"/>
</dbReference>
<dbReference type="AlphaFoldDB" id="A0A0C3QKB4"/>
<accession>A0A0C3QKB4</accession>
<reference evidence="3 4" key="1">
    <citation type="submission" date="2014-04" db="EMBL/GenBank/DDBJ databases">
        <authorList>
            <consortium name="DOE Joint Genome Institute"/>
            <person name="Kuo A."/>
            <person name="Girlanda M."/>
            <person name="Perotto S."/>
            <person name="Kohler A."/>
            <person name="Nagy L.G."/>
            <person name="Floudas D."/>
            <person name="Copeland A."/>
            <person name="Barry K.W."/>
            <person name="Cichocki N."/>
            <person name="Veneault-Fourrey C."/>
            <person name="LaButti K."/>
            <person name="Lindquist E.A."/>
            <person name="Lipzen A."/>
            <person name="Lundell T."/>
            <person name="Morin E."/>
            <person name="Murat C."/>
            <person name="Sun H."/>
            <person name="Tunlid A."/>
            <person name="Henrissat B."/>
            <person name="Grigoriev I.V."/>
            <person name="Hibbett D.S."/>
            <person name="Martin F."/>
            <person name="Nordberg H.P."/>
            <person name="Cantor M.N."/>
            <person name="Hua S.X."/>
        </authorList>
    </citation>
    <scope>NUCLEOTIDE SEQUENCE [LARGE SCALE GENOMIC DNA]</scope>
    <source>
        <strain evidence="3 4">MUT 4182</strain>
    </source>
</reference>
<proteinExistence type="predicted"/>
<dbReference type="Proteomes" id="UP000054248">
    <property type="component" value="Unassembled WGS sequence"/>
</dbReference>
<feature type="compositionally biased region" description="Polar residues" evidence="1">
    <location>
        <begin position="143"/>
        <end position="158"/>
    </location>
</feature>
<evidence type="ECO:0000256" key="1">
    <source>
        <dbReference type="SAM" id="MobiDB-lite"/>
    </source>
</evidence>
<evidence type="ECO:0000313" key="4">
    <source>
        <dbReference type="Proteomes" id="UP000054248"/>
    </source>
</evidence>
<gene>
    <name evidence="3" type="ORF">M407DRAFT_197606</name>
</gene>
<feature type="compositionally biased region" description="Pro residues" evidence="1">
    <location>
        <begin position="171"/>
        <end position="195"/>
    </location>
</feature>
<dbReference type="EMBL" id="KN823019">
    <property type="protein sequence ID" value="KIO26799.1"/>
    <property type="molecule type" value="Genomic_DNA"/>
</dbReference>
<dbReference type="InterPro" id="IPR041212">
    <property type="entry name" value="Vta1_C"/>
</dbReference>
<feature type="compositionally biased region" description="Polar residues" evidence="1">
    <location>
        <begin position="205"/>
        <end position="219"/>
    </location>
</feature>
<dbReference type="STRING" id="1051891.A0A0C3QKB4"/>
<protein>
    <recommendedName>
        <fullName evidence="2">Vta1 C-terminal domain-containing protein</fullName>
    </recommendedName>
</protein>
<organism evidence="3 4">
    <name type="scientific">Tulasnella calospora MUT 4182</name>
    <dbReference type="NCBI Taxonomy" id="1051891"/>
    <lineage>
        <taxon>Eukaryota</taxon>
        <taxon>Fungi</taxon>
        <taxon>Dikarya</taxon>
        <taxon>Basidiomycota</taxon>
        <taxon>Agaricomycotina</taxon>
        <taxon>Agaricomycetes</taxon>
        <taxon>Cantharellales</taxon>
        <taxon>Tulasnellaceae</taxon>
        <taxon>Tulasnella</taxon>
    </lineage>
</organism>
<evidence type="ECO:0000313" key="3">
    <source>
        <dbReference type="EMBL" id="KIO26799.1"/>
    </source>
</evidence>
<feature type="region of interest" description="Disordered" evidence="1">
    <location>
        <begin position="1"/>
        <end position="235"/>
    </location>
</feature>
<dbReference type="OrthoDB" id="391137at2759"/>
<sequence>MKPSPPHSPAMASTQPGSQPGSATSSLISANGMKRSPMPPPKNLPTDQAGTPRGSVIVGPSQPPQTGSSLSVVPSAPPSSFSQFPAVSAPVSPATANAPKGINPNAPLVPTRLRRASESSPLNGVQPLVKPFVPRFPAHPGNSAESSPAGSTLINTISMLGRPKSLTPTPTSSPPPLQKTSPPFPRKAISPPPPASVSAIRDLPNSVNGRSSPTMNGRNSPFREPGRMPTPPVAYQPAKELPKNLPFRQISAAKKHSKFAASALEFDDLETARQELMAALAILNGERLE</sequence>
<feature type="compositionally biased region" description="Low complexity" evidence="1">
    <location>
        <begin position="68"/>
        <end position="99"/>
    </location>
</feature>
<dbReference type="HOGENOM" id="CLU_963757_0_0_1"/>
<reference evidence="4" key="2">
    <citation type="submission" date="2015-01" db="EMBL/GenBank/DDBJ databases">
        <title>Evolutionary Origins and Diversification of the Mycorrhizal Mutualists.</title>
        <authorList>
            <consortium name="DOE Joint Genome Institute"/>
            <consortium name="Mycorrhizal Genomics Consortium"/>
            <person name="Kohler A."/>
            <person name="Kuo A."/>
            <person name="Nagy L.G."/>
            <person name="Floudas D."/>
            <person name="Copeland A."/>
            <person name="Barry K.W."/>
            <person name="Cichocki N."/>
            <person name="Veneault-Fourrey C."/>
            <person name="LaButti K."/>
            <person name="Lindquist E.A."/>
            <person name="Lipzen A."/>
            <person name="Lundell T."/>
            <person name="Morin E."/>
            <person name="Murat C."/>
            <person name="Riley R."/>
            <person name="Ohm R."/>
            <person name="Sun H."/>
            <person name="Tunlid A."/>
            <person name="Henrissat B."/>
            <person name="Grigoriev I.V."/>
            <person name="Hibbett D.S."/>
            <person name="Martin F."/>
        </authorList>
    </citation>
    <scope>NUCLEOTIDE SEQUENCE [LARGE SCALE GENOMIC DNA]</scope>
    <source>
        <strain evidence="4">MUT 4182</strain>
    </source>
</reference>
<feature type="compositionally biased region" description="Polar residues" evidence="1">
    <location>
        <begin position="11"/>
        <end position="29"/>
    </location>
</feature>
<name>A0A0C3QKB4_9AGAM</name>
<feature type="domain" description="Vta1 C-terminal" evidence="2">
    <location>
        <begin position="248"/>
        <end position="284"/>
    </location>
</feature>
<dbReference type="Gene3D" id="1.20.5.420">
    <property type="entry name" value="Immunoglobulin FC, subunit C"/>
    <property type="match status" value="1"/>
</dbReference>
<keyword evidence="4" id="KW-1185">Reference proteome</keyword>
<evidence type="ECO:0000259" key="2">
    <source>
        <dbReference type="Pfam" id="PF18097"/>
    </source>
</evidence>